<evidence type="ECO:0000256" key="11">
    <source>
        <dbReference type="ARBA" id="ARBA00022692"/>
    </source>
</evidence>
<organism evidence="20 21">
    <name type="scientific">Acetobacter garciniae</name>
    <dbReference type="NCBI Taxonomy" id="2817435"/>
    <lineage>
        <taxon>Bacteria</taxon>
        <taxon>Pseudomonadati</taxon>
        <taxon>Pseudomonadota</taxon>
        <taxon>Alphaproteobacteria</taxon>
        <taxon>Acetobacterales</taxon>
        <taxon>Acetobacteraceae</taxon>
        <taxon>Acetobacter</taxon>
    </lineage>
</organism>
<name>A0A939HJ34_9PROT</name>
<evidence type="ECO:0000256" key="9">
    <source>
        <dbReference type="ARBA" id="ARBA00022516"/>
    </source>
</evidence>
<comment type="catalytic activity">
    <reaction evidence="1 18">
        <text>a 1,2-diacyl-sn-glycero-3-phosphate + CTP + H(+) = a CDP-1,2-diacyl-sn-glycerol + diphosphate</text>
        <dbReference type="Rhea" id="RHEA:16229"/>
        <dbReference type="ChEBI" id="CHEBI:15378"/>
        <dbReference type="ChEBI" id="CHEBI:33019"/>
        <dbReference type="ChEBI" id="CHEBI:37563"/>
        <dbReference type="ChEBI" id="CHEBI:58332"/>
        <dbReference type="ChEBI" id="CHEBI:58608"/>
        <dbReference type="EC" id="2.7.7.41"/>
    </reaction>
</comment>
<sequence length="275" mass="27396">MTPADTSAWRDLRPRLLSALVMVAVAAFCIGTGGVAYAVMVVAAMAGMAAEAARLFSLAVKSWRGALYVLWATCAGLSAATGHWRYFALFCVTSLVFGAPLCGIMCVIIAAGTALLWLREASLWPVVFVVAVVVASDSSAYLVGRLVGGPKLAPRISPGKTRSGAVGGLLGAMAAGAAVAALSGLGGVPGAVFWGGVLGLAAQLGDLAESALKRALGVKDSGTMLPGHGGLLDRFDGLVVAAPVAASVSLCAVAPAPFWMVGAGDIMGALAGLPG</sequence>
<feature type="transmembrane region" description="Helical" evidence="19">
    <location>
        <begin position="87"/>
        <end position="117"/>
    </location>
</feature>
<feature type="transmembrane region" description="Helical" evidence="19">
    <location>
        <begin position="123"/>
        <end position="143"/>
    </location>
</feature>
<comment type="pathway">
    <text evidence="3 18">Phospholipid metabolism; CDP-diacylglycerol biosynthesis; CDP-diacylglycerol from sn-glycerol 3-phosphate: step 3/3.</text>
</comment>
<evidence type="ECO:0000256" key="17">
    <source>
        <dbReference type="ARBA" id="ARBA00023264"/>
    </source>
</evidence>
<evidence type="ECO:0000313" key="20">
    <source>
        <dbReference type="EMBL" id="MBO1323670.1"/>
    </source>
</evidence>
<dbReference type="AlphaFoldDB" id="A0A939HJ34"/>
<evidence type="ECO:0000256" key="3">
    <source>
        <dbReference type="ARBA" id="ARBA00005119"/>
    </source>
</evidence>
<dbReference type="EC" id="2.7.7.41" evidence="6 18"/>
<reference evidence="20" key="1">
    <citation type="submission" date="2021-03" db="EMBL/GenBank/DDBJ databases">
        <title>The complete genome sequence of Acetobacter sp. TBRC 12339.</title>
        <authorList>
            <person name="Charoenyingcharoen P."/>
            <person name="Yukphan P."/>
        </authorList>
    </citation>
    <scope>NUCLEOTIDE SEQUENCE</scope>
    <source>
        <strain evidence="20">TBRC 12339</strain>
    </source>
</reference>
<dbReference type="PROSITE" id="PS01315">
    <property type="entry name" value="CDS"/>
    <property type="match status" value="1"/>
</dbReference>
<comment type="similarity">
    <text evidence="5 18">Belongs to the CDS family.</text>
</comment>
<dbReference type="GO" id="GO:0004605">
    <property type="term" value="F:phosphatidate cytidylyltransferase activity"/>
    <property type="evidence" value="ECO:0007669"/>
    <property type="project" value="UniProtKB-EC"/>
</dbReference>
<keyword evidence="12 18" id="KW-0548">Nucleotidyltransferase</keyword>
<evidence type="ECO:0000256" key="12">
    <source>
        <dbReference type="ARBA" id="ARBA00022695"/>
    </source>
</evidence>
<accession>A0A939HJ34</accession>
<dbReference type="GO" id="GO:0016024">
    <property type="term" value="P:CDP-diacylglycerol biosynthetic process"/>
    <property type="evidence" value="ECO:0007669"/>
    <property type="project" value="TreeGrafter"/>
</dbReference>
<evidence type="ECO:0000256" key="13">
    <source>
        <dbReference type="ARBA" id="ARBA00022989"/>
    </source>
</evidence>
<evidence type="ECO:0000313" key="21">
    <source>
        <dbReference type="Proteomes" id="UP000664073"/>
    </source>
</evidence>
<evidence type="ECO:0000256" key="7">
    <source>
        <dbReference type="ARBA" id="ARBA00019373"/>
    </source>
</evidence>
<feature type="transmembrane region" description="Helical" evidence="19">
    <location>
        <begin position="164"/>
        <end position="185"/>
    </location>
</feature>
<gene>
    <name evidence="20" type="ORF">J2D77_00680</name>
</gene>
<evidence type="ECO:0000256" key="15">
    <source>
        <dbReference type="ARBA" id="ARBA00023136"/>
    </source>
</evidence>
<evidence type="ECO:0000256" key="19">
    <source>
        <dbReference type="SAM" id="Phobius"/>
    </source>
</evidence>
<keyword evidence="16" id="KW-0594">Phospholipid biosynthesis</keyword>
<comment type="pathway">
    <text evidence="4">Lipid metabolism.</text>
</comment>
<dbReference type="PANTHER" id="PTHR46382:SF1">
    <property type="entry name" value="PHOSPHATIDATE CYTIDYLYLTRANSFERASE"/>
    <property type="match status" value="1"/>
</dbReference>
<evidence type="ECO:0000256" key="6">
    <source>
        <dbReference type="ARBA" id="ARBA00012487"/>
    </source>
</evidence>
<keyword evidence="21" id="KW-1185">Reference proteome</keyword>
<comment type="subcellular location">
    <subcellularLocation>
        <location evidence="2">Cell membrane</location>
        <topology evidence="2">Multi-pass membrane protein</topology>
    </subcellularLocation>
</comment>
<comment type="caution">
    <text evidence="20">The sequence shown here is derived from an EMBL/GenBank/DDBJ whole genome shotgun (WGS) entry which is preliminary data.</text>
</comment>
<dbReference type="EMBL" id="JAFVMH010000001">
    <property type="protein sequence ID" value="MBO1323670.1"/>
    <property type="molecule type" value="Genomic_DNA"/>
</dbReference>
<keyword evidence="13 19" id="KW-1133">Transmembrane helix</keyword>
<feature type="transmembrane region" description="Helical" evidence="19">
    <location>
        <begin position="20"/>
        <end position="50"/>
    </location>
</feature>
<evidence type="ECO:0000256" key="18">
    <source>
        <dbReference type="RuleBase" id="RU003938"/>
    </source>
</evidence>
<dbReference type="RefSeq" id="WP_207844120.1">
    <property type="nucleotide sequence ID" value="NZ_JAFVMH010000001.1"/>
</dbReference>
<evidence type="ECO:0000256" key="2">
    <source>
        <dbReference type="ARBA" id="ARBA00004651"/>
    </source>
</evidence>
<dbReference type="InterPro" id="IPR000374">
    <property type="entry name" value="PC_trans"/>
</dbReference>
<keyword evidence="10 18" id="KW-0808">Transferase</keyword>
<evidence type="ECO:0000256" key="5">
    <source>
        <dbReference type="ARBA" id="ARBA00010185"/>
    </source>
</evidence>
<protein>
    <recommendedName>
        <fullName evidence="7 18">Phosphatidate cytidylyltransferase</fullName>
        <ecNumber evidence="6 18">2.7.7.41</ecNumber>
    </recommendedName>
</protein>
<evidence type="ECO:0000256" key="4">
    <source>
        <dbReference type="ARBA" id="ARBA00005189"/>
    </source>
</evidence>
<keyword evidence="15 19" id="KW-0472">Membrane</keyword>
<evidence type="ECO:0000256" key="16">
    <source>
        <dbReference type="ARBA" id="ARBA00023209"/>
    </source>
</evidence>
<keyword evidence="8" id="KW-1003">Cell membrane</keyword>
<keyword evidence="17" id="KW-1208">Phospholipid metabolism</keyword>
<dbReference type="Proteomes" id="UP000664073">
    <property type="component" value="Unassembled WGS sequence"/>
</dbReference>
<dbReference type="GO" id="GO:0005886">
    <property type="term" value="C:plasma membrane"/>
    <property type="evidence" value="ECO:0007669"/>
    <property type="project" value="UniProtKB-SubCell"/>
</dbReference>
<evidence type="ECO:0000256" key="14">
    <source>
        <dbReference type="ARBA" id="ARBA00023098"/>
    </source>
</evidence>
<dbReference type="PANTHER" id="PTHR46382">
    <property type="entry name" value="PHOSPHATIDATE CYTIDYLYLTRANSFERASE"/>
    <property type="match status" value="1"/>
</dbReference>
<keyword evidence="9" id="KW-0444">Lipid biosynthesis</keyword>
<proteinExistence type="inferred from homology"/>
<evidence type="ECO:0000256" key="1">
    <source>
        <dbReference type="ARBA" id="ARBA00001698"/>
    </source>
</evidence>
<feature type="transmembrane region" description="Helical" evidence="19">
    <location>
        <begin position="62"/>
        <end position="80"/>
    </location>
</feature>
<evidence type="ECO:0000256" key="8">
    <source>
        <dbReference type="ARBA" id="ARBA00022475"/>
    </source>
</evidence>
<keyword evidence="11 18" id="KW-0812">Transmembrane</keyword>
<keyword evidence="14" id="KW-0443">Lipid metabolism</keyword>
<evidence type="ECO:0000256" key="10">
    <source>
        <dbReference type="ARBA" id="ARBA00022679"/>
    </source>
</evidence>
<dbReference type="Pfam" id="PF01148">
    <property type="entry name" value="CTP_transf_1"/>
    <property type="match status" value="1"/>
</dbReference>